<dbReference type="Gene3D" id="1.10.630.10">
    <property type="entry name" value="Cytochrome P450"/>
    <property type="match status" value="1"/>
</dbReference>
<keyword evidence="6" id="KW-1185">Reference proteome</keyword>
<dbReference type="GO" id="GO:0005506">
    <property type="term" value="F:iron ion binding"/>
    <property type="evidence" value="ECO:0007669"/>
    <property type="project" value="InterPro"/>
</dbReference>
<dbReference type="PANTHER" id="PTHR24305:SF166">
    <property type="entry name" value="CYTOCHROME P450 12A4, MITOCHONDRIAL-RELATED"/>
    <property type="match status" value="1"/>
</dbReference>
<dbReference type="InParanoid" id="A0A4R6QPA3"/>
<dbReference type="OrthoDB" id="9764248at2"/>
<sequence>MEAITQEQRPQQATPALRQFDDLPGPRGLPFFGNALQIETSRFHQQLEGWAREFGPFFKLQLMKRHVMVIGDHEAVAVVLRDRPDGFRRTTRLQEIWTEMGLPVGVFGANGETWKRQRRMVMAGFDPAHVKRYLPAMQRVGEQLVARWARAGDAGATIDLQADLMRFTVDTIAGLAFGAEVNTLESDADVIQSHLDKLFPALFRRIFSPVPTWRFARSAADRRLERSIVEINAAVAGFISQARIRLQADPGLRERPNNLLEAMLVAADQEGSGIDDDQVAGNVLTMLLAGEDTTANTLAWMIHLLWQHPEALARATEEVRRVGGDGLRPSHEQLTQLDYIEACAHETMRLKPVAPILPLQTLHALQIGDVQVPAHTVVISLLRRDSVSETHLPRAAAFEPERWLGDGGPGALASAAKRISMPFGAGPRICPGRYLALLEMKMVMACLLGRFDILGVDTADGQPPAEHLAFTMAPLGLRMRLRRRG</sequence>
<dbReference type="InterPro" id="IPR001128">
    <property type="entry name" value="Cyt_P450"/>
</dbReference>
<dbReference type="InterPro" id="IPR017972">
    <property type="entry name" value="Cyt_P450_CS"/>
</dbReference>
<dbReference type="GO" id="GO:0004497">
    <property type="term" value="F:monooxygenase activity"/>
    <property type="evidence" value="ECO:0007669"/>
    <property type="project" value="UniProtKB-KW"/>
</dbReference>
<reference evidence="5 6" key="1">
    <citation type="submission" date="2019-03" db="EMBL/GenBank/DDBJ databases">
        <title>Genomic Encyclopedia of Type Strains, Phase IV (KMG-IV): sequencing the most valuable type-strain genomes for metagenomic binning, comparative biology and taxonomic classification.</title>
        <authorList>
            <person name="Goeker M."/>
        </authorList>
    </citation>
    <scope>NUCLEOTIDE SEQUENCE [LARGE SCALE GENOMIC DNA]</scope>
    <source>
        <strain evidence="5 6">DSM 16998</strain>
    </source>
</reference>
<gene>
    <name evidence="5" type="ORF">DES47_102445</name>
</gene>
<comment type="similarity">
    <text evidence="2 4">Belongs to the cytochrome P450 family.</text>
</comment>
<comment type="cofactor">
    <cofactor evidence="1 3">
        <name>heme</name>
        <dbReference type="ChEBI" id="CHEBI:30413"/>
    </cofactor>
</comment>
<dbReference type="RefSeq" id="WP_133700150.1">
    <property type="nucleotide sequence ID" value="NZ_SNXS01000002.1"/>
</dbReference>
<dbReference type="InterPro" id="IPR002401">
    <property type="entry name" value="Cyt_P450_E_grp-I"/>
</dbReference>
<keyword evidence="3 4" id="KW-0408">Iron</keyword>
<dbReference type="PRINTS" id="PR00385">
    <property type="entry name" value="P450"/>
</dbReference>
<evidence type="ECO:0000313" key="5">
    <source>
        <dbReference type="EMBL" id="TDP72700.1"/>
    </source>
</evidence>
<accession>A0A4R6QPA3</accession>
<keyword evidence="3 4" id="KW-0349">Heme</keyword>
<dbReference type="Pfam" id="PF00067">
    <property type="entry name" value="p450"/>
    <property type="match status" value="1"/>
</dbReference>
<evidence type="ECO:0000256" key="2">
    <source>
        <dbReference type="ARBA" id="ARBA00010617"/>
    </source>
</evidence>
<dbReference type="EMBL" id="SNXS01000002">
    <property type="protein sequence ID" value="TDP72700.1"/>
    <property type="molecule type" value="Genomic_DNA"/>
</dbReference>
<dbReference type="InterPro" id="IPR050121">
    <property type="entry name" value="Cytochrome_P450_monoxygenase"/>
</dbReference>
<organism evidence="5 6">
    <name type="scientific">Roseateles toxinivorans</name>
    <dbReference type="NCBI Taxonomy" id="270368"/>
    <lineage>
        <taxon>Bacteria</taxon>
        <taxon>Pseudomonadati</taxon>
        <taxon>Pseudomonadota</taxon>
        <taxon>Betaproteobacteria</taxon>
        <taxon>Burkholderiales</taxon>
        <taxon>Sphaerotilaceae</taxon>
        <taxon>Roseateles</taxon>
    </lineage>
</organism>
<dbReference type="PANTHER" id="PTHR24305">
    <property type="entry name" value="CYTOCHROME P450"/>
    <property type="match status" value="1"/>
</dbReference>
<dbReference type="InterPro" id="IPR036396">
    <property type="entry name" value="Cyt_P450_sf"/>
</dbReference>
<evidence type="ECO:0000256" key="1">
    <source>
        <dbReference type="ARBA" id="ARBA00001971"/>
    </source>
</evidence>
<comment type="caution">
    <text evidence="5">The sequence shown here is derived from an EMBL/GenBank/DDBJ whole genome shotgun (WGS) entry which is preliminary data.</text>
</comment>
<dbReference type="AlphaFoldDB" id="A0A4R6QPA3"/>
<dbReference type="PROSITE" id="PS00086">
    <property type="entry name" value="CYTOCHROME_P450"/>
    <property type="match status" value="1"/>
</dbReference>
<keyword evidence="4" id="KW-0560">Oxidoreductase</keyword>
<dbReference type="GO" id="GO:0020037">
    <property type="term" value="F:heme binding"/>
    <property type="evidence" value="ECO:0007669"/>
    <property type="project" value="InterPro"/>
</dbReference>
<keyword evidence="4" id="KW-0503">Monooxygenase</keyword>
<evidence type="ECO:0000256" key="3">
    <source>
        <dbReference type="PIRSR" id="PIRSR602401-1"/>
    </source>
</evidence>
<dbReference type="GO" id="GO:0016705">
    <property type="term" value="F:oxidoreductase activity, acting on paired donors, with incorporation or reduction of molecular oxygen"/>
    <property type="evidence" value="ECO:0007669"/>
    <property type="project" value="InterPro"/>
</dbReference>
<evidence type="ECO:0000256" key="4">
    <source>
        <dbReference type="RuleBase" id="RU000461"/>
    </source>
</evidence>
<name>A0A4R6QPA3_9BURK</name>
<evidence type="ECO:0000313" key="6">
    <source>
        <dbReference type="Proteomes" id="UP000295361"/>
    </source>
</evidence>
<proteinExistence type="inferred from homology"/>
<dbReference type="Proteomes" id="UP000295361">
    <property type="component" value="Unassembled WGS sequence"/>
</dbReference>
<dbReference type="PRINTS" id="PR00463">
    <property type="entry name" value="EP450I"/>
</dbReference>
<protein>
    <submittedName>
        <fullName evidence="5">Cytochrome P450</fullName>
    </submittedName>
</protein>
<keyword evidence="3 4" id="KW-0479">Metal-binding</keyword>
<feature type="binding site" description="axial binding residue" evidence="3">
    <location>
        <position position="430"/>
    </location>
    <ligand>
        <name>heme</name>
        <dbReference type="ChEBI" id="CHEBI:30413"/>
    </ligand>
    <ligandPart>
        <name>Fe</name>
        <dbReference type="ChEBI" id="CHEBI:18248"/>
    </ligandPart>
</feature>
<dbReference type="SUPFAM" id="SSF48264">
    <property type="entry name" value="Cytochrome P450"/>
    <property type="match status" value="1"/>
</dbReference>